<reference evidence="2 3" key="1">
    <citation type="journal article" date="2018" name="Nat. Ecol. Evol.">
        <title>Pezizomycetes genomes reveal the molecular basis of ectomycorrhizal truffle lifestyle.</title>
        <authorList>
            <person name="Murat C."/>
            <person name="Payen T."/>
            <person name="Noel B."/>
            <person name="Kuo A."/>
            <person name="Morin E."/>
            <person name="Chen J."/>
            <person name="Kohler A."/>
            <person name="Krizsan K."/>
            <person name="Balestrini R."/>
            <person name="Da Silva C."/>
            <person name="Montanini B."/>
            <person name="Hainaut M."/>
            <person name="Levati E."/>
            <person name="Barry K.W."/>
            <person name="Belfiori B."/>
            <person name="Cichocki N."/>
            <person name="Clum A."/>
            <person name="Dockter R.B."/>
            <person name="Fauchery L."/>
            <person name="Guy J."/>
            <person name="Iotti M."/>
            <person name="Le Tacon F."/>
            <person name="Lindquist E.A."/>
            <person name="Lipzen A."/>
            <person name="Malagnac F."/>
            <person name="Mello A."/>
            <person name="Molinier V."/>
            <person name="Miyauchi S."/>
            <person name="Poulain J."/>
            <person name="Riccioni C."/>
            <person name="Rubini A."/>
            <person name="Sitrit Y."/>
            <person name="Splivallo R."/>
            <person name="Traeger S."/>
            <person name="Wang M."/>
            <person name="Zifcakova L."/>
            <person name="Wipf D."/>
            <person name="Zambonelli A."/>
            <person name="Paolocci F."/>
            <person name="Nowrousian M."/>
            <person name="Ottonello S."/>
            <person name="Baldrian P."/>
            <person name="Spatafora J.W."/>
            <person name="Henrissat B."/>
            <person name="Nagy L.G."/>
            <person name="Aury J.M."/>
            <person name="Wincker P."/>
            <person name="Grigoriev I.V."/>
            <person name="Bonfante P."/>
            <person name="Martin F.M."/>
        </authorList>
    </citation>
    <scope>NUCLEOTIDE SEQUENCE [LARGE SCALE GENOMIC DNA]</scope>
    <source>
        <strain evidence="2 3">CCBAS932</strain>
    </source>
</reference>
<protein>
    <submittedName>
        <fullName evidence="2">Uncharacterized protein</fullName>
    </submittedName>
</protein>
<sequence>MLICDWVRPLFDLGVVQFYFSPKRSSFPFQHMYSKLTNCGVRYLLNGILYASSYFTIWLFM</sequence>
<keyword evidence="1" id="KW-1133">Transmembrane helix</keyword>
<proteinExistence type="predicted"/>
<evidence type="ECO:0000256" key="1">
    <source>
        <dbReference type="SAM" id="Phobius"/>
    </source>
</evidence>
<evidence type="ECO:0000313" key="3">
    <source>
        <dbReference type="Proteomes" id="UP000277580"/>
    </source>
</evidence>
<dbReference type="EMBL" id="ML119132">
    <property type="protein sequence ID" value="RPB11883.1"/>
    <property type="molecule type" value="Genomic_DNA"/>
</dbReference>
<dbReference type="AlphaFoldDB" id="A0A3N4KMR3"/>
<organism evidence="2 3">
    <name type="scientific">Morchella conica CCBAS932</name>
    <dbReference type="NCBI Taxonomy" id="1392247"/>
    <lineage>
        <taxon>Eukaryota</taxon>
        <taxon>Fungi</taxon>
        <taxon>Dikarya</taxon>
        <taxon>Ascomycota</taxon>
        <taxon>Pezizomycotina</taxon>
        <taxon>Pezizomycetes</taxon>
        <taxon>Pezizales</taxon>
        <taxon>Morchellaceae</taxon>
        <taxon>Morchella</taxon>
    </lineage>
</organism>
<dbReference type="InParanoid" id="A0A3N4KMR3"/>
<keyword evidence="3" id="KW-1185">Reference proteome</keyword>
<accession>A0A3N4KMR3</accession>
<dbReference type="Proteomes" id="UP000277580">
    <property type="component" value="Unassembled WGS sequence"/>
</dbReference>
<keyword evidence="1" id="KW-0812">Transmembrane</keyword>
<feature type="transmembrane region" description="Helical" evidence="1">
    <location>
        <begin position="43"/>
        <end position="60"/>
    </location>
</feature>
<gene>
    <name evidence="2" type="ORF">P167DRAFT_180288</name>
</gene>
<keyword evidence="1" id="KW-0472">Membrane</keyword>
<name>A0A3N4KMR3_9PEZI</name>
<evidence type="ECO:0000313" key="2">
    <source>
        <dbReference type="EMBL" id="RPB11883.1"/>
    </source>
</evidence>